<dbReference type="PROSITE" id="PS00101">
    <property type="entry name" value="HEXAPEP_TRANSFERASES"/>
    <property type="match status" value="1"/>
</dbReference>
<dbReference type="eggNOG" id="COG0663">
    <property type="taxonomic scope" value="Bacteria"/>
</dbReference>
<dbReference type="PANTHER" id="PTHR13061:SF29">
    <property type="entry name" value="GAMMA CARBONIC ANHYDRASE-LIKE 1, MITOCHONDRIAL-RELATED"/>
    <property type="match status" value="1"/>
</dbReference>
<dbReference type="CDD" id="cd04645">
    <property type="entry name" value="LbH_gamma_CA_like"/>
    <property type="match status" value="1"/>
</dbReference>
<dbReference type="GO" id="GO:0043886">
    <property type="term" value="F:structural constituent of carboxysome shell"/>
    <property type="evidence" value="ECO:0007669"/>
    <property type="project" value="UniProtKB-ARBA"/>
</dbReference>
<dbReference type="AlphaFoldDB" id="A0A0M2PSY7"/>
<dbReference type="GO" id="GO:0016740">
    <property type="term" value="F:transferase activity"/>
    <property type="evidence" value="ECO:0007669"/>
    <property type="project" value="UniProtKB-KW"/>
</dbReference>
<keyword evidence="2" id="KW-0677">Repeat</keyword>
<reference evidence="3" key="1">
    <citation type="submission" date="2012-04" db="EMBL/GenBank/DDBJ databases">
        <authorList>
            <person name="Borisov I.G."/>
            <person name="Ivanikova N.V."/>
            <person name="Pinevich A.V."/>
        </authorList>
    </citation>
    <scope>NUCLEOTIDE SEQUENCE</scope>
    <source>
        <strain evidence="3">CALU 1027</strain>
    </source>
</reference>
<dbReference type="PANTHER" id="PTHR13061">
    <property type="entry name" value="DYNACTIN SUBUNIT P25"/>
    <property type="match status" value="1"/>
</dbReference>
<sequence>MTPWTLVLGFAPDVAAAAFVAANASVLGQVSLGFGSSIWYTAVLRADVAPITVGAYTNIQDGAVVHCDLDEPVILGDYVTIGHRAVIHSARIDRGCLIGIGAIVLNGVHIGEGSIVGAGSVVTRDVPPGSLVMGVPGKVVREVSPEQAAHLLIHAQRYTLLAQEHAHQQGH</sequence>
<dbReference type="STRING" id="317619.GCA_000332315_02993"/>
<dbReference type="InterPro" id="IPR001451">
    <property type="entry name" value="Hexapep"/>
</dbReference>
<evidence type="ECO:0000313" key="4">
    <source>
        <dbReference type="Proteomes" id="UP000034681"/>
    </source>
</evidence>
<accession>A0A0M2PSY7</accession>
<dbReference type="InterPro" id="IPR018357">
    <property type="entry name" value="Hexapep_transf_CS"/>
</dbReference>
<evidence type="ECO:0000256" key="2">
    <source>
        <dbReference type="ARBA" id="ARBA00022737"/>
    </source>
</evidence>
<organism evidence="3 4">
    <name type="scientific">Prochlorothrix hollandica PCC 9006 = CALU 1027</name>
    <dbReference type="NCBI Taxonomy" id="317619"/>
    <lineage>
        <taxon>Bacteria</taxon>
        <taxon>Bacillati</taxon>
        <taxon>Cyanobacteriota</taxon>
        <taxon>Cyanophyceae</taxon>
        <taxon>Prochlorotrichales</taxon>
        <taxon>Prochlorotrichaceae</taxon>
        <taxon>Prochlorothrix</taxon>
    </lineage>
</organism>
<evidence type="ECO:0000313" key="3">
    <source>
        <dbReference type="EMBL" id="KKI98267.1"/>
    </source>
</evidence>
<dbReference type="EMBL" id="AJTX02000010">
    <property type="protein sequence ID" value="KKI98267.1"/>
    <property type="molecule type" value="Genomic_DNA"/>
</dbReference>
<gene>
    <name evidence="3" type="ORF">PROH_20600</name>
</gene>
<keyword evidence="4" id="KW-1185">Reference proteome</keyword>
<dbReference type="Pfam" id="PF00132">
    <property type="entry name" value="Hexapep"/>
    <property type="match status" value="1"/>
</dbReference>
<comment type="caution">
    <text evidence="3">The sequence shown here is derived from an EMBL/GenBank/DDBJ whole genome shotgun (WGS) entry which is preliminary data.</text>
</comment>
<proteinExistence type="predicted"/>
<dbReference type="Proteomes" id="UP000034681">
    <property type="component" value="Unassembled WGS sequence"/>
</dbReference>
<dbReference type="Gene3D" id="2.160.10.10">
    <property type="entry name" value="Hexapeptide repeat proteins"/>
    <property type="match status" value="1"/>
</dbReference>
<dbReference type="InterPro" id="IPR047324">
    <property type="entry name" value="LbH_gamma_CA-like"/>
</dbReference>
<dbReference type="GO" id="GO:0031470">
    <property type="term" value="C:carboxysome"/>
    <property type="evidence" value="ECO:0007669"/>
    <property type="project" value="UniProtKB-ARBA"/>
</dbReference>
<name>A0A0M2PSY7_PROHO</name>
<evidence type="ECO:0000256" key="1">
    <source>
        <dbReference type="ARBA" id="ARBA00022679"/>
    </source>
</evidence>
<protein>
    <submittedName>
        <fullName evidence="3">Acetyltransferase</fullName>
    </submittedName>
</protein>
<keyword evidence="1" id="KW-0808">Transferase</keyword>
<dbReference type="InterPro" id="IPR050484">
    <property type="entry name" value="Transf_Hexapept/Carb_Anhydrase"/>
</dbReference>
<dbReference type="SUPFAM" id="SSF51161">
    <property type="entry name" value="Trimeric LpxA-like enzymes"/>
    <property type="match status" value="1"/>
</dbReference>
<dbReference type="InterPro" id="IPR011004">
    <property type="entry name" value="Trimer_LpxA-like_sf"/>
</dbReference>